<gene>
    <name evidence="2" type="ORF">SP6_16_00120</name>
</gene>
<comment type="caution">
    <text evidence="2">The sequence shown here is derived from an EMBL/GenBank/DDBJ whole genome shotgun (WGS) entry which is preliminary data.</text>
</comment>
<feature type="region of interest" description="Disordered" evidence="1">
    <location>
        <begin position="1"/>
        <end position="76"/>
    </location>
</feature>
<dbReference type="Proteomes" id="UP000032025">
    <property type="component" value="Unassembled WGS sequence"/>
</dbReference>
<proteinExistence type="predicted"/>
<evidence type="ECO:0000313" key="3">
    <source>
        <dbReference type="Proteomes" id="UP000032025"/>
    </source>
</evidence>
<dbReference type="AlphaFoldDB" id="A0A0C9M1G9"/>
<name>A0A0C9M1G9_SPHPI</name>
<evidence type="ECO:0000256" key="1">
    <source>
        <dbReference type="SAM" id="MobiDB-lite"/>
    </source>
</evidence>
<reference evidence="2 3" key="1">
    <citation type="submission" date="2014-08" db="EMBL/GenBank/DDBJ databases">
        <title>Whole genome shotgun sequence of Sphingomonas paucimobilis NBRC 13935.</title>
        <authorList>
            <person name="Hosoyama A."/>
            <person name="Hashimoto M."/>
            <person name="Hosoyama Y."/>
            <person name="Noguchi M."/>
            <person name="Uohara A."/>
            <person name="Ohji S."/>
            <person name="Katano-Makiyama Y."/>
            <person name="Ichikawa N."/>
            <person name="Kimura A."/>
            <person name="Yamazoe A."/>
            <person name="Fujita N."/>
        </authorList>
    </citation>
    <scope>NUCLEOTIDE SEQUENCE [LARGE SCALE GENOMIC DNA]</scope>
    <source>
        <strain evidence="2 3">NBRC 13935</strain>
    </source>
</reference>
<protein>
    <submittedName>
        <fullName evidence="2">DNA, contig: SP616</fullName>
    </submittedName>
</protein>
<sequence>MFGCEANGGASLAQGGSPAVSDMGSVRLVDDRPVTIRGTSPAVRRWNPTVRQKEKQEGQSMASHMPPPRISDLPREERLDALYRRAADDRARYMAMRARRPGFLDRFLQLF</sequence>
<organism evidence="2 3">
    <name type="scientific">Sphingomonas paucimobilis NBRC 13935</name>
    <dbReference type="NCBI Taxonomy" id="1219050"/>
    <lineage>
        <taxon>Bacteria</taxon>
        <taxon>Pseudomonadati</taxon>
        <taxon>Pseudomonadota</taxon>
        <taxon>Alphaproteobacteria</taxon>
        <taxon>Sphingomonadales</taxon>
        <taxon>Sphingomonadaceae</taxon>
        <taxon>Sphingomonas</taxon>
    </lineage>
</organism>
<evidence type="ECO:0000313" key="2">
    <source>
        <dbReference type="EMBL" id="GAN13280.1"/>
    </source>
</evidence>
<accession>A0A0C9M1G9</accession>
<dbReference type="EMBL" id="BBJS01000016">
    <property type="protein sequence ID" value="GAN13280.1"/>
    <property type="molecule type" value="Genomic_DNA"/>
</dbReference>
<keyword evidence="3" id="KW-1185">Reference proteome</keyword>